<comment type="subcellular location">
    <subcellularLocation>
        <location evidence="1">Membrane</location>
    </subcellularLocation>
</comment>
<evidence type="ECO:0000256" key="5">
    <source>
        <dbReference type="ARBA" id="ARBA00022989"/>
    </source>
</evidence>
<keyword evidence="4 8" id="KW-0812">Transmembrane</keyword>
<evidence type="ECO:0000313" key="10">
    <source>
        <dbReference type="EMBL" id="PVH62272.1"/>
    </source>
</evidence>
<dbReference type="Proteomes" id="UP000243499">
    <property type="component" value="Chromosome 3"/>
</dbReference>
<dbReference type="GO" id="GO:0016020">
    <property type="term" value="C:membrane"/>
    <property type="evidence" value="ECO:0007669"/>
    <property type="project" value="UniProtKB-SubCell"/>
</dbReference>
<protein>
    <recommendedName>
        <fullName evidence="9">Glycerol-3-phosphate acyltransferase RAM2/GPAT1-8 HAD-like domain-containing protein</fullName>
    </recommendedName>
</protein>
<dbReference type="GO" id="GO:0016791">
    <property type="term" value="F:phosphatase activity"/>
    <property type="evidence" value="ECO:0007669"/>
    <property type="project" value="TreeGrafter"/>
</dbReference>
<gene>
    <name evidence="10" type="ORF">PAHAL_3G253300</name>
</gene>
<feature type="transmembrane region" description="Helical" evidence="8">
    <location>
        <begin position="259"/>
        <end position="279"/>
    </location>
</feature>
<dbReference type="Gene3D" id="1.20.1440.100">
    <property type="entry name" value="SG protein - dephosphorylation function"/>
    <property type="match status" value="1"/>
</dbReference>
<feature type="domain" description="Glycerol-3-phosphate acyltransferase RAM2/GPAT1-8 HAD-like" evidence="9">
    <location>
        <begin position="12"/>
        <end position="199"/>
    </location>
</feature>
<dbReference type="Gene3D" id="3.40.50.1000">
    <property type="entry name" value="HAD superfamily/HAD-like"/>
    <property type="match status" value="1"/>
</dbReference>
<keyword evidence="5 8" id="KW-1133">Transmembrane helix</keyword>
<feature type="region of interest" description="Disordered" evidence="7">
    <location>
        <begin position="365"/>
        <end position="388"/>
    </location>
</feature>
<dbReference type="PANTHER" id="PTHR15486">
    <property type="entry name" value="ANCIENT UBIQUITOUS PROTEIN"/>
    <property type="match status" value="1"/>
</dbReference>
<keyword evidence="3" id="KW-0808">Transferase</keyword>
<keyword evidence="6 8" id="KW-0472">Membrane</keyword>
<dbReference type="SUPFAM" id="SSF69593">
    <property type="entry name" value="Glycerol-3-phosphate (1)-acyltransferase"/>
    <property type="match status" value="1"/>
</dbReference>
<evidence type="ECO:0000256" key="2">
    <source>
        <dbReference type="ARBA" id="ARBA00007937"/>
    </source>
</evidence>
<dbReference type="InterPro" id="IPR056462">
    <property type="entry name" value="HAD_RAM2/GPAT1-8"/>
</dbReference>
<organism evidence="10">
    <name type="scientific">Panicum hallii</name>
    <dbReference type="NCBI Taxonomy" id="206008"/>
    <lineage>
        <taxon>Eukaryota</taxon>
        <taxon>Viridiplantae</taxon>
        <taxon>Streptophyta</taxon>
        <taxon>Embryophyta</taxon>
        <taxon>Tracheophyta</taxon>
        <taxon>Spermatophyta</taxon>
        <taxon>Magnoliopsida</taxon>
        <taxon>Liliopsida</taxon>
        <taxon>Poales</taxon>
        <taxon>Poaceae</taxon>
        <taxon>PACMAD clade</taxon>
        <taxon>Panicoideae</taxon>
        <taxon>Panicodae</taxon>
        <taxon>Paniceae</taxon>
        <taxon>Panicinae</taxon>
        <taxon>Panicum</taxon>
        <taxon>Panicum sect. Panicum</taxon>
    </lineage>
</organism>
<dbReference type="Gramene" id="PVH62272">
    <property type="protein sequence ID" value="PVH62272"/>
    <property type="gene ID" value="PAHAL_3G253300"/>
</dbReference>
<dbReference type="AlphaFoldDB" id="A0A2T8KJF8"/>
<sequence>MVTVPSPRARRSVVAELEGGLLRGADTFPYFMLVAFEASGLLRFAALLALWPLLRLLELAGRGDLALRAAALVATAGVPRAEVEAVSRAVLPKFMADDVDPRAWAAFGSCEGRRVVVATRLPRVMVERFAREHLGAHEVVGCELEYSRLRRCTGLLRGGGEGEAVADRVHALFAGGDRPDLGIGRSEMARSFLPFCKEQLEPPFTAGAATTSAAAPPFRPVIFHDGRLVCRPTAFMSLVILLWLPLGALVAFVRIAVGLMVPIWTIPHIAPIFGGAVIMHGRAPPPVRRAAAEDGSPSGVLFVCTHRTLMDPVVLATVLGRRVAAVTYSISRLSEVLSPIPTVRLTRDREVDAARMRAELARGTWPCAPRAPPAGSPSCSASRRCSRS</sequence>
<dbReference type="Pfam" id="PF23270">
    <property type="entry name" value="HAD_RAM2_N"/>
    <property type="match status" value="1"/>
</dbReference>
<evidence type="ECO:0000256" key="8">
    <source>
        <dbReference type="SAM" id="Phobius"/>
    </source>
</evidence>
<evidence type="ECO:0000256" key="7">
    <source>
        <dbReference type="SAM" id="MobiDB-lite"/>
    </source>
</evidence>
<dbReference type="PANTHER" id="PTHR15486:SF54">
    <property type="entry name" value="GLYCEROL-3-PHOSPHATE ACYLTRANSFERASE 7"/>
    <property type="match status" value="1"/>
</dbReference>
<dbReference type="GO" id="GO:0090447">
    <property type="term" value="F:glycerol-3-phosphate 2-O-acyltransferase activity"/>
    <property type="evidence" value="ECO:0007669"/>
    <property type="project" value="TreeGrafter"/>
</dbReference>
<feature type="compositionally biased region" description="Low complexity" evidence="7">
    <location>
        <begin position="376"/>
        <end position="388"/>
    </location>
</feature>
<dbReference type="GO" id="GO:0010143">
    <property type="term" value="P:cutin biosynthetic process"/>
    <property type="evidence" value="ECO:0007669"/>
    <property type="project" value="TreeGrafter"/>
</dbReference>
<feature type="transmembrane region" description="Helical" evidence="8">
    <location>
        <begin position="234"/>
        <end position="253"/>
    </location>
</feature>
<accession>A0A2T8KJF8</accession>
<comment type="similarity">
    <text evidence="2">Belongs to the GPAT/DAPAT family.</text>
</comment>
<proteinExistence type="inferred from homology"/>
<evidence type="ECO:0000256" key="3">
    <source>
        <dbReference type="ARBA" id="ARBA00022679"/>
    </source>
</evidence>
<evidence type="ECO:0000256" key="6">
    <source>
        <dbReference type="ARBA" id="ARBA00023136"/>
    </source>
</evidence>
<dbReference type="InterPro" id="IPR023214">
    <property type="entry name" value="HAD_sf"/>
</dbReference>
<name>A0A2T8KJF8_9POAL</name>
<dbReference type="EMBL" id="CM008048">
    <property type="protein sequence ID" value="PVH62272.1"/>
    <property type="molecule type" value="Genomic_DNA"/>
</dbReference>
<reference evidence="10" key="1">
    <citation type="submission" date="2018-04" db="EMBL/GenBank/DDBJ databases">
        <title>WGS assembly of Panicum hallii.</title>
        <authorList>
            <person name="Lovell J."/>
            <person name="Jenkins J."/>
            <person name="Lowry D."/>
            <person name="Mamidi S."/>
            <person name="Sreedasyam A."/>
            <person name="Weng X."/>
            <person name="Barry K."/>
            <person name="Bonette J."/>
            <person name="Campitelli B."/>
            <person name="Daum C."/>
            <person name="Gordon S."/>
            <person name="Gould B."/>
            <person name="Lipzen A."/>
            <person name="Macqueen A."/>
            <person name="Palacio-Mejia J."/>
            <person name="Plott C."/>
            <person name="Shakirov E."/>
            <person name="Shu S."/>
            <person name="Yoshinaga Y."/>
            <person name="Zane M."/>
            <person name="Rokhsar D."/>
            <person name="Grimwood J."/>
            <person name="Schmutz J."/>
            <person name="Juenger T."/>
        </authorList>
    </citation>
    <scope>NUCLEOTIDE SEQUENCE [LARGE SCALE GENOMIC DNA]</scope>
    <source>
        <strain evidence="10">FIL2</strain>
    </source>
</reference>
<evidence type="ECO:0000259" key="9">
    <source>
        <dbReference type="Pfam" id="PF23270"/>
    </source>
</evidence>
<evidence type="ECO:0000256" key="4">
    <source>
        <dbReference type="ARBA" id="ARBA00022692"/>
    </source>
</evidence>
<evidence type="ECO:0000256" key="1">
    <source>
        <dbReference type="ARBA" id="ARBA00004370"/>
    </source>
</evidence>